<organism evidence="2 3">
    <name type="scientific">Yoonia sediminilitoris</name>
    <dbReference type="NCBI Taxonomy" id="1286148"/>
    <lineage>
        <taxon>Bacteria</taxon>
        <taxon>Pseudomonadati</taxon>
        <taxon>Pseudomonadota</taxon>
        <taxon>Alphaproteobacteria</taxon>
        <taxon>Rhodobacterales</taxon>
        <taxon>Paracoccaceae</taxon>
        <taxon>Yoonia</taxon>
    </lineage>
</organism>
<dbReference type="AlphaFoldDB" id="A0A2T6KPP3"/>
<evidence type="ECO:0008006" key="4">
    <source>
        <dbReference type="Google" id="ProtNLM"/>
    </source>
</evidence>
<dbReference type="Pfam" id="PF04325">
    <property type="entry name" value="DUF465"/>
    <property type="match status" value="1"/>
</dbReference>
<evidence type="ECO:0000313" key="3">
    <source>
        <dbReference type="Proteomes" id="UP000244523"/>
    </source>
</evidence>
<dbReference type="InterPro" id="IPR007420">
    <property type="entry name" value="DUF465"/>
</dbReference>
<keyword evidence="3" id="KW-1185">Reference proteome</keyword>
<comment type="caution">
    <text evidence="2">The sequence shown here is derived from an EMBL/GenBank/DDBJ whole genome shotgun (WGS) entry which is preliminary data.</text>
</comment>
<keyword evidence="1" id="KW-0175">Coiled coil</keyword>
<dbReference type="Gene3D" id="6.10.280.50">
    <property type="match status" value="1"/>
</dbReference>
<feature type="coiled-coil region" evidence="1">
    <location>
        <begin position="61"/>
        <end position="116"/>
    </location>
</feature>
<sequence length="123" mass="14206">MQATVDLVPFRRPCPRYGACFGLDQEEALGRISIWYYPRDLSSWIELGKPPMNTNAKMEQREVLRVELAVLKREHRDLDEAIEALQDRGSADMLTVKRLKKQKLALKDRIVALEDRITPDIIA</sequence>
<protein>
    <recommendedName>
        <fullName evidence="4">DUF465 domain-containing protein</fullName>
    </recommendedName>
</protein>
<gene>
    <name evidence="2" type="ORF">C8N45_101105</name>
</gene>
<proteinExistence type="predicted"/>
<dbReference type="EMBL" id="QBUD01000001">
    <property type="protein sequence ID" value="PUB18521.1"/>
    <property type="molecule type" value="Genomic_DNA"/>
</dbReference>
<evidence type="ECO:0000313" key="2">
    <source>
        <dbReference type="EMBL" id="PUB18521.1"/>
    </source>
</evidence>
<accession>A0A2T6KPP3</accession>
<dbReference type="Proteomes" id="UP000244523">
    <property type="component" value="Unassembled WGS sequence"/>
</dbReference>
<evidence type="ECO:0000256" key="1">
    <source>
        <dbReference type="SAM" id="Coils"/>
    </source>
</evidence>
<dbReference type="InterPro" id="IPR038444">
    <property type="entry name" value="DUF465_sf"/>
</dbReference>
<name>A0A2T6KPP3_9RHOB</name>
<reference evidence="2 3" key="1">
    <citation type="submission" date="2018-04" db="EMBL/GenBank/DDBJ databases">
        <title>Genomic Encyclopedia of Archaeal and Bacterial Type Strains, Phase II (KMG-II): from individual species to whole genera.</title>
        <authorList>
            <person name="Goeker M."/>
        </authorList>
    </citation>
    <scope>NUCLEOTIDE SEQUENCE [LARGE SCALE GENOMIC DNA]</scope>
    <source>
        <strain evidence="2 3">DSM 29955</strain>
    </source>
</reference>